<evidence type="ECO:0000256" key="8">
    <source>
        <dbReference type="ARBA" id="ARBA00023306"/>
    </source>
</evidence>
<evidence type="ECO:0000256" key="9">
    <source>
        <dbReference type="ARBA" id="ARBA00023328"/>
    </source>
</evidence>
<evidence type="ECO:0000256" key="5">
    <source>
        <dbReference type="ARBA" id="ARBA00022776"/>
    </source>
</evidence>
<dbReference type="STRING" id="1051890.A0A3N4LY61"/>
<evidence type="ECO:0000256" key="7">
    <source>
        <dbReference type="ARBA" id="ARBA00023242"/>
    </source>
</evidence>
<evidence type="ECO:0000256" key="6">
    <source>
        <dbReference type="ARBA" id="ARBA00022838"/>
    </source>
</evidence>
<dbReference type="EMBL" id="ML121531">
    <property type="protein sequence ID" value="RPB27730.1"/>
    <property type="molecule type" value="Genomic_DNA"/>
</dbReference>
<keyword evidence="3" id="KW-0158">Chromosome</keyword>
<accession>A0A3N4LY61</accession>
<dbReference type="GO" id="GO:0000444">
    <property type="term" value="C:MIS12/MIND type complex"/>
    <property type="evidence" value="ECO:0007669"/>
    <property type="project" value="InterPro"/>
</dbReference>
<keyword evidence="8" id="KW-0131">Cell cycle</keyword>
<dbReference type="InParanoid" id="A0A3N4LY61"/>
<keyword evidence="10" id="KW-0175">Coiled coil</keyword>
<dbReference type="Pfam" id="PF03980">
    <property type="entry name" value="Nnf1"/>
    <property type="match status" value="1"/>
</dbReference>
<dbReference type="GO" id="GO:0007059">
    <property type="term" value="P:chromosome segregation"/>
    <property type="evidence" value="ECO:0007669"/>
    <property type="project" value="TreeGrafter"/>
</dbReference>
<reference evidence="11 12" key="1">
    <citation type="journal article" date="2018" name="Nat. Ecol. Evol.">
        <title>Pezizomycetes genomes reveal the molecular basis of ectomycorrhizal truffle lifestyle.</title>
        <authorList>
            <person name="Murat C."/>
            <person name="Payen T."/>
            <person name="Noel B."/>
            <person name="Kuo A."/>
            <person name="Morin E."/>
            <person name="Chen J."/>
            <person name="Kohler A."/>
            <person name="Krizsan K."/>
            <person name="Balestrini R."/>
            <person name="Da Silva C."/>
            <person name="Montanini B."/>
            <person name="Hainaut M."/>
            <person name="Levati E."/>
            <person name="Barry K.W."/>
            <person name="Belfiori B."/>
            <person name="Cichocki N."/>
            <person name="Clum A."/>
            <person name="Dockter R.B."/>
            <person name="Fauchery L."/>
            <person name="Guy J."/>
            <person name="Iotti M."/>
            <person name="Le Tacon F."/>
            <person name="Lindquist E.A."/>
            <person name="Lipzen A."/>
            <person name="Malagnac F."/>
            <person name="Mello A."/>
            <person name="Molinier V."/>
            <person name="Miyauchi S."/>
            <person name="Poulain J."/>
            <person name="Riccioni C."/>
            <person name="Rubini A."/>
            <person name="Sitrit Y."/>
            <person name="Splivallo R."/>
            <person name="Traeger S."/>
            <person name="Wang M."/>
            <person name="Zifcakova L."/>
            <person name="Wipf D."/>
            <person name="Zambonelli A."/>
            <person name="Paolocci F."/>
            <person name="Nowrousian M."/>
            <person name="Ottonello S."/>
            <person name="Baldrian P."/>
            <person name="Spatafora J.W."/>
            <person name="Henrissat B."/>
            <person name="Nagy L.G."/>
            <person name="Aury J.M."/>
            <person name="Wincker P."/>
            <person name="Grigoriev I.V."/>
            <person name="Bonfante P."/>
            <person name="Martin F.M."/>
        </authorList>
    </citation>
    <scope>NUCLEOTIDE SEQUENCE [LARGE SCALE GENOMIC DNA]</scope>
    <source>
        <strain evidence="11 12">ATCC MYA-4762</strain>
    </source>
</reference>
<evidence type="ECO:0000256" key="4">
    <source>
        <dbReference type="ARBA" id="ARBA00022618"/>
    </source>
</evidence>
<sequence>EEQPPGVRARAFREVLKRALNQTLKGCTPDNIGQCFPTAAKYRPGLIKDVHKQLVGQYERLGTVSFESVLANHDTIRKLNELDILIDEARARKAAAAAEGITDEPIPPSTLPPTAILDAHLTPHLLKAQTLLSEKLTTVQAENELLMDTIEKQEAEIRALVAQLEKVVGGVEGAVKAVRGCVEEGKEEGKGEGE</sequence>
<dbReference type="AlphaFoldDB" id="A0A3N4LY61"/>
<keyword evidence="5" id="KW-0498">Mitosis</keyword>
<organism evidence="11 12">
    <name type="scientific">Terfezia boudieri ATCC MYA-4762</name>
    <dbReference type="NCBI Taxonomy" id="1051890"/>
    <lineage>
        <taxon>Eukaryota</taxon>
        <taxon>Fungi</taxon>
        <taxon>Dikarya</taxon>
        <taxon>Ascomycota</taxon>
        <taxon>Pezizomycotina</taxon>
        <taxon>Pezizomycetes</taxon>
        <taxon>Pezizales</taxon>
        <taxon>Pezizaceae</taxon>
        <taxon>Terfezia</taxon>
    </lineage>
</organism>
<keyword evidence="9" id="KW-0137">Centromere</keyword>
<comment type="subcellular location">
    <subcellularLocation>
        <location evidence="2">Chromosome</location>
        <location evidence="2">Centromere</location>
        <location evidence="2">Kinetochore</location>
    </subcellularLocation>
    <subcellularLocation>
        <location evidence="1">Nucleus</location>
    </subcellularLocation>
</comment>
<name>A0A3N4LY61_9PEZI</name>
<evidence type="ECO:0008006" key="13">
    <source>
        <dbReference type="Google" id="ProtNLM"/>
    </source>
</evidence>
<dbReference type="PANTHER" id="PTHR15459">
    <property type="entry name" value="POLYAMINE-MODULATED FACTOR 1"/>
    <property type="match status" value="1"/>
</dbReference>
<evidence type="ECO:0000256" key="2">
    <source>
        <dbReference type="ARBA" id="ARBA00004629"/>
    </source>
</evidence>
<feature type="non-terminal residue" evidence="11">
    <location>
        <position position="194"/>
    </location>
</feature>
<keyword evidence="4" id="KW-0132">Cell division</keyword>
<dbReference type="FunCoup" id="A0A3N4LY61">
    <property type="interactions" value="26"/>
</dbReference>
<keyword evidence="12" id="KW-1185">Reference proteome</keyword>
<keyword evidence="6" id="KW-0995">Kinetochore</keyword>
<evidence type="ECO:0000313" key="11">
    <source>
        <dbReference type="EMBL" id="RPB27730.1"/>
    </source>
</evidence>
<dbReference type="PANTHER" id="PTHR15459:SF3">
    <property type="entry name" value="POLYAMINE-MODULATED FACTOR 1"/>
    <property type="match status" value="1"/>
</dbReference>
<dbReference type="Proteomes" id="UP000267821">
    <property type="component" value="Unassembled WGS sequence"/>
</dbReference>
<gene>
    <name evidence="11" type="ORF">L211DRAFT_752026</name>
</gene>
<evidence type="ECO:0000256" key="3">
    <source>
        <dbReference type="ARBA" id="ARBA00022454"/>
    </source>
</evidence>
<evidence type="ECO:0000256" key="10">
    <source>
        <dbReference type="SAM" id="Coils"/>
    </source>
</evidence>
<protein>
    <recommendedName>
        <fullName evidence="13">Nnf1-domain-containing protein</fullName>
    </recommendedName>
</protein>
<dbReference type="InterPro" id="IPR007128">
    <property type="entry name" value="PMF1/Nnf1"/>
</dbReference>
<dbReference type="GO" id="GO:0005634">
    <property type="term" value="C:nucleus"/>
    <property type="evidence" value="ECO:0007669"/>
    <property type="project" value="UniProtKB-SubCell"/>
</dbReference>
<keyword evidence="7" id="KW-0539">Nucleus</keyword>
<dbReference type="OrthoDB" id="18453at2759"/>
<evidence type="ECO:0000256" key="1">
    <source>
        <dbReference type="ARBA" id="ARBA00004123"/>
    </source>
</evidence>
<proteinExistence type="predicted"/>
<feature type="coiled-coil region" evidence="10">
    <location>
        <begin position="136"/>
        <end position="167"/>
    </location>
</feature>
<evidence type="ECO:0000313" key="12">
    <source>
        <dbReference type="Proteomes" id="UP000267821"/>
    </source>
</evidence>
<dbReference type="GO" id="GO:0051301">
    <property type="term" value="P:cell division"/>
    <property type="evidence" value="ECO:0007669"/>
    <property type="project" value="UniProtKB-KW"/>
</dbReference>
<feature type="non-terminal residue" evidence="11">
    <location>
        <position position="1"/>
    </location>
</feature>